<dbReference type="Proteomes" id="UP000887576">
    <property type="component" value="Unplaced"/>
</dbReference>
<organism evidence="1 2">
    <name type="scientific">Panagrolaimus sp. JU765</name>
    <dbReference type="NCBI Taxonomy" id="591449"/>
    <lineage>
        <taxon>Eukaryota</taxon>
        <taxon>Metazoa</taxon>
        <taxon>Ecdysozoa</taxon>
        <taxon>Nematoda</taxon>
        <taxon>Chromadorea</taxon>
        <taxon>Rhabditida</taxon>
        <taxon>Tylenchina</taxon>
        <taxon>Panagrolaimomorpha</taxon>
        <taxon>Panagrolaimoidea</taxon>
        <taxon>Panagrolaimidae</taxon>
        <taxon>Panagrolaimus</taxon>
    </lineage>
</organism>
<evidence type="ECO:0000313" key="2">
    <source>
        <dbReference type="WBParaSite" id="JU765_v2.g8432.t1"/>
    </source>
</evidence>
<proteinExistence type="predicted"/>
<sequence length="465" mass="50754">MSENEPSISPNHEPNENLILKENEPETPTDNVNEIVPEPVEKSPSPEPAESNEKNPSIEPVKTPDLEPTPQNDRPESPVPEPKLDERDPHDIEEEIQKVTLAGYTENSELKHEIVQNLTSNVFHTNSEDIQQNIQKNETISKESSSSEKKPTNVTKQLNKPIATKLTTPSKATTVKPQTKEPTSAGSKRILSTPSNLQKKTLQTPAISSTPKKPLSNLTQKPPEKQKMPISSGSRTHSTTRTVTKSTPPVSKPGTATSQTGKVLPETPKLSKKYENVKGKINSLSDHKPTGGNVKIFHDKPKFNVTSKIGSLENAKHVPGGGQVKIESRKINFKENAKPKIDAKAEIKTTNGEKKILSQKLEWKAESKIGSLANVNHKPAGGEVKIFDQKIKVDAKPKIGSLENATHQPTGGNVKISEYKVTTKSSTANSVTSSTNSRRSSTNAARNKMPGCKDPITAEQVLENN</sequence>
<accession>A0AC34RNE2</accession>
<dbReference type="WBParaSite" id="JU765_v2.g8432.t1">
    <property type="protein sequence ID" value="JU765_v2.g8432.t1"/>
    <property type="gene ID" value="JU765_v2.g8432"/>
</dbReference>
<name>A0AC34RNE2_9BILA</name>
<evidence type="ECO:0000313" key="1">
    <source>
        <dbReference type="Proteomes" id="UP000887576"/>
    </source>
</evidence>
<reference evidence="2" key="1">
    <citation type="submission" date="2022-11" db="UniProtKB">
        <authorList>
            <consortium name="WormBaseParasite"/>
        </authorList>
    </citation>
    <scope>IDENTIFICATION</scope>
</reference>
<protein>
    <submittedName>
        <fullName evidence="2">Microtubule-associated protein</fullName>
    </submittedName>
</protein>